<accession>X1F5T0</accession>
<proteinExistence type="predicted"/>
<name>X1F5T0_9ZZZZ</name>
<protein>
    <submittedName>
        <fullName evidence="1">Uncharacterized protein</fullName>
    </submittedName>
</protein>
<dbReference type="EMBL" id="BARU01004909">
    <property type="protein sequence ID" value="GAH24744.1"/>
    <property type="molecule type" value="Genomic_DNA"/>
</dbReference>
<organism evidence="1">
    <name type="scientific">marine sediment metagenome</name>
    <dbReference type="NCBI Taxonomy" id="412755"/>
    <lineage>
        <taxon>unclassified sequences</taxon>
        <taxon>metagenomes</taxon>
        <taxon>ecological metagenomes</taxon>
    </lineage>
</organism>
<gene>
    <name evidence="1" type="ORF">S03H2_09576</name>
</gene>
<comment type="caution">
    <text evidence="1">The sequence shown here is derived from an EMBL/GenBank/DDBJ whole genome shotgun (WGS) entry which is preliminary data.</text>
</comment>
<feature type="non-terminal residue" evidence="1">
    <location>
        <position position="1"/>
    </location>
</feature>
<dbReference type="AlphaFoldDB" id="X1F5T0"/>
<sequence>KDFLKSEKKKLHQGKFHGIDFFIRYIKSPKDWNGTYYDYKFKNLGRIKIKAKITDSTNSIFTPCSYKIEHLKVLESKIIPKNMNLKNLNEINSFRGRFCEQAIKGDKVLVEGKLEQIIFRNSKNYLRILLTDQVQDKMIINDE</sequence>
<evidence type="ECO:0000313" key="1">
    <source>
        <dbReference type="EMBL" id="GAH24744.1"/>
    </source>
</evidence>
<reference evidence="1" key="1">
    <citation type="journal article" date="2014" name="Front. Microbiol.">
        <title>High frequency of phylogenetically diverse reductive dehalogenase-homologous genes in deep subseafloor sedimentary metagenomes.</title>
        <authorList>
            <person name="Kawai M."/>
            <person name="Futagami T."/>
            <person name="Toyoda A."/>
            <person name="Takaki Y."/>
            <person name="Nishi S."/>
            <person name="Hori S."/>
            <person name="Arai W."/>
            <person name="Tsubouchi T."/>
            <person name="Morono Y."/>
            <person name="Uchiyama I."/>
            <person name="Ito T."/>
            <person name="Fujiyama A."/>
            <person name="Inagaki F."/>
            <person name="Takami H."/>
        </authorList>
    </citation>
    <scope>NUCLEOTIDE SEQUENCE</scope>
    <source>
        <strain evidence="1">Expedition CK06-06</strain>
    </source>
</reference>